<protein>
    <submittedName>
        <fullName evidence="2">Uncharacterized protein</fullName>
    </submittedName>
</protein>
<evidence type="ECO:0000313" key="2">
    <source>
        <dbReference type="EMBL" id="KAH3811060.1"/>
    </source>
</evidence>
<sequence length="157" mass="18455">MGRGFQRGRGLEKGRGRHQAKYARKKNIYNKYDGFQRARGRGISERDRGKNQAKYVGGKSDTSLMHKGITQHDRPLNCYTDLDMPVDEPENTLEDIRIGNPRLTHEVELERRTEEQQHERSVYNGQRTELRGKRVNKQNQTHERRTDYQRDAVSCKL</sequence>
<dbReference type="Proteomes" id="UP000828390">
    <property type="component" value="Unassembled WGS sequence"/>
</dbReference>
<accession>A0A9D4G5S2</accession>
<dbReference type="AlphaFoldDB" id="A0A9D4G5S2"/>
<feature type="compositionally biased region" description="Basic and acidic residues" evidence="1">
    <location>
        <begin position="109"/>
        <end position="121"/>
    </location>
</feature>
<feature type="region of interest" description="Disordered" evidence="1">
    <location>
        <begin position="42"/>
        <end position="66"/>
    </location>
</feature>
<dbReference type="EMBL" id="JAIWYP010000006">
    <property type="protein sequence ID" value="KAH3811060.1"/>
    <property type="molecule type" value="Genomic_DNA"/>
</dbReference>
<keyword evidence="3" id="KW-1185">Reference proteome</keyword>
<gene>
    <name evidence="2" type="ORF">DPMN_139462</name>
</gene>
<evidence type="ECO:0000256" key="1">
    <source>
        <dbReference type="SAM" id="MobiDB-lite"/>
    </source>
</evidence>
<reference evidence="2" key="2">
    <citation type="submission" date="2020-11" db="EMBL/GenBank/DDBJ databases">
        <authorList>
            <person name="McCartney M.A."/>
            <person name="Auch B."/>
            <person name="Kono T."/>
            <person name="Mallez S."/>
            <person name="Becker A."/>
            <person name="Gohl D.M."/>
            <person name="Silverstein K.A.T."/>
            <person name="Koren S."/>
            <person name="Bechman K.B."/>
            <person name="Herman A."/>
            <person name="Abrahante J.E."/>
            <person name="Garbe J."/>
        </authorList>
    </citation>
    <scope>NUCLEOTIDE SEQUENCE</scope>
    <source>
        <strain evidence="2">Duluth1</strain>
        <tissue evidence="2">Whole animal</tissue>
    </source>
</reference>
<reference evidence="2" key="1">
    <citation type="journal article" date="2019" name="bioRxiv">
        <title>The Genome of the Zebra Mussel, Dreissena polymorpha: A Resource for Invasive Species Research.</title>
        <authorList>
            <person name="McCartney M.A."/>
            <person name="Auch B."/>
            <person name="Kono T."/>
            <person name="Mallez S."/>
            <person name="Zhang Y."/>
            <person name="Obille A."/>
            <person name="Becker A."/>
            <person name="Abrahante J.E."/>
            <person name="Garbe J."/>
            <person name="Badalamenti J.P."/>
            <person name="Herman A."/>
            <person name="Mangelson H."/>
            <person name="Liachko I."/>
            <person name="Sullivan S."/>
            <person name="Sone E.D."/>
            <person name="Koren S."/>
            <person name="Silverstein K.A.T."/>
            <person name="Beckman K.B."/>
            <person name="Gohl D.M."/>
        </authorList>
    </citation>
    <scope>NUCLEOTIDE SEQUENCE</scope>
    <source>
        <strain evidence="2">Duluth1</strain>
        <tissue evidence="2">Whole animal</tissue>
    </source>
</reference>
<comment type="caution">
    <text evidence="2">The sequence shown here is derived from an EMBL/GenBank/DDBJ whole genome shotgun (WGS) entry which is preliminary data.</text>
</comment>
<feature type="region of interest" description="Disordered" evidence="1">
    <location>
        <begin position="109"/>
        <end position="157"/>
    </location>
</feature>
<feature type="compositionally biased region" description="Basic and acidic residues" evidence="1">
    <location>
        <begin position="140"/>
        <end position="150"/>
    </location>
</feature>
<name>A0A9D4G5S2_DREPO</name>
<feature type="region of interest" description="Disordered" evidence="1">
    <location>
        <begin position="1"/>
        <end position="28"/>
    </location>
</feature>
<feature type="compositionally biased region" description="Basic residues" evidence="1">
    <location>
        <begin position="15"/>
        <end position="28"/>
    </location>
</feature>
<evidence type="ECO:0000313" key="3">
    <source>
        <dbReference type="Proteomes" id="UP000828390"/>
    </source>
</evidence>
<organism evidence="2 3">
    <name type="scientific">Dreissena polymorpha</name>
    <name type="common">Zebra mussel</name>
    <name type="synonym">Mytilus polymorpha</name>
    <dbReference type="NCBI Taxonomy" id="45954"/>
    <lineage>
        <taxon>Eukaryota</taxon>
        <taxon>Metazoa</taxon>
        <taxon>Spiralia</taxon>
        <taxon>Lophotrochozoa</taxon>
        <taxon>Mollusca</taxon>
        <taxon>Bivalvia</taxon>
        <taxon>Autobranchia</taxon>
        <taxon>Heteroconchia</taxon>
        <taxon>Euheterodonta</taxon>
        <taxon>Imparidentia</taxon>
        <taxon>Neoheterodontei</taxon>
        <taxon>Myida</taxon>
        <taxon>Dreissenoidea</taxon>
        <taxon>Dreissenidae</taxon>
        <taxon>Dreissena</taxon>
    </lineage>
</organism>
<proteinExistence type="predicted"/>